<protein>
    <submittedName>
        <fullName evidence="1">Uncharacterized protein</fullName>
    </submittedName>
</protein>
<reference evidence="2" key="1">
    <citation type="submission" date="2019-01" db="EMBL/GenBank/DDBJ databases">
        <title>Cytophagaceae bacterium strain CAR-16.</title>
        <authorList>
            <person name="Chen W.-M."/>
        </authorList>
    </citation>
    <scope>NUCLEOTIDE SEQUENCE [LARGE SCALE GENOMIC DNA]</scope>
    <source>
        <strain evidence="2">CHR27</strain>
    </source>
</reference>
<name>A0A4Q1KEF3_9SPHN</name>
<accession>A0A4Q1KEF3</accession>
<dbReference type="Proteomes" id="UP000290958">
    <property type="component" value="Unassembled WGS sequence"/>
</dbReference>
<sequence length="215" mass="22509">MSTAAPAMAGPKFLDEMKAAAQAGLNPKVRGRVQLSDGKVLTCFVNVRAGYIGPPDMQSPAYNVRDPRTGRIVVRTGAIPTVVWLPPATLTQNDCDALDKMGVLKPDGGSPPAPTEALPAAASGKIRDAATLCKISTALAASLQEEAMQFVRMDRGRIVMSEKRLGKRSIVALDGEDFAQRATEAAAGIAARGPACGKAFWDNEAIQAASSAMSR</sequence>
<dbReference type="EMBL" id="SBKP01000012">
    <property type="protein sequence ID" value="RXR27563.1"/>
    <property type="molecule type" value="Genomic_DNA"/>
</dbReference>
<proteinExistence type="predicted"/>
<evidence type="ECO:0000313" key="1">
    <source>
        <dbReference type="EMBL" id="RXR27563.1"/>
    </source>
</evidence>
<gene>
    <name evidence="1" type="ORF">EQG66_11830</name>
</gene>
<organism evidence="1 2">
    <name type="scientific">Sphingobium fluviale</name>
    <dbReference type="NCBI Taxonomy" id="2506423"/>
    <lineage>
        <taxon>Bacteria</taxon>
        <taxon>Pseudomonadati</taxon>
        <taxon>Pseudomonadota</taxon>
        <taxon>Alphaproteobacteria</taxon>
        <taxon>Sphingomonadales</taxon>
        <taxon>Sphingomonadaceae</taxon>
        <taxon>Sphingobium</taxon>
    </lineage>
</organism>
<evidence type="ECO:0000313" key="2">
    <source>
        <dbReference type="Proteomes" id="UP000290958"/>
    </source>
</evidence>
<keyword evidence="2" id="KW-1185">Reference proteome</keyword>
<dbReference type="AlphaFoldDB" id="A0A4Q1KEF3"/>
<comment type="caution">
    <text evidence="1">The sequence shown here is derived from an EMBL/GenBank/DDBJ whole genome shotgun (WGS) entry which is preliminary data.</text>
</comment>